<feature type="domain" description="G" evidence="2">
    <location>
        <begin position="301"/>
        <end position="461"/>
    </location>
</feature>
<dbReference type="Pfam" id="PF01926">
    <property type="entry name" value="MMR_HSR1"/>
    <property type="match status" value="2"/>
</dbReference>
<organism evidence="3 4">
    <name type="scientific">Pogona vitticeps</name>
    <name type="common">central bearded dragon</name>
    <dbReference type="NCBI Taxonomy" id="103695"/>
    <lineage>
        <taxon>Eukaryota</taxon>
        <taxon>Metazoa</taxon>
        <taxon>Chordata</taxon>
        <taxon>Craniata</taxon>
        <taxon>Vertebrata</taxon>
        <taxon>Euteleostomi</taxon>
        <taxon>Lepidosauria</taxon>
        <taxon>Squamata</taxon>
        <taxon>Bifurcata</taxon>
        <taxon>Unidentata</taxon>
        <taxon>Episquamata</taxon>
        <taxon>Toxicofera</taxon>
        <taxon>Iguania</taxon>
        <taxon>Acrodonta</taxon>
        <taxon>Agamidae</taxon>
        <taxon>Amphibolurinae</taxon>
        <taxon>Pogona</taxon>
    </lineage>
</organism>
<dbReference type="PANTHER" id="PTHR14241:SF32">
    <property type="entry name" value="VWFA DOMAIN-CONTAINING PROTEIN-RELATED"/>
    <property type="match status" value="1"/>
</dbReference>
<dbReference type="SUPFAM" id="SSF52540">
    <property type="entry name" value="P-loop containing nucleoside triphosphate hydrolases"/>
    <property type="match status" value="2"/>
</dbReference>
<dbReference type="RefSeq" id="XP_072853942.1">
    <property type="nucleotide sequence ID" value="XM_072997841.1"/>
</dbReference>
<feature type="domain" description="G" evidence="2">
    <location>
        <begin position="59"/>
        <end position="219"/>
    </location>
</feature>
<keyword evidence="3" id="KW-1185">Reference proteome</keyword>
<dbReference type="GeneID" id="110089470"/>
<accession>A0ABM5G8G0</accession>
<evidence type="ECO:0000313" key="3">
    <source>
        <dbReference type="Proteomes" id="UP001652642"/>
    </source>
</evidence>
<proteinExistence type="predicted"/>
<dbReference type="InterPro" id="IPR027417">
    <property type="entry name" value="P-loop_NTPase"/>
</dbReference>
<dbReference type="Proteomes" id="UP001652642">
    <property type="component" value="Chromosome 4"/>
</dbReference>
<feature type="region of interest" description="Disordered" evidence="1">
    <location>
        <begin position="1"/>
        <end position="23"/>
    </location>
</feature>
<dbReference type="PANTHER" id="PTHR14241">
    <property type="entry name" value="INTERFERON-INDUCED PROTEIN 44"/>
    <property type="match status" value="1"/>
</dbReference>
<dbReference type="Gene3D" id="3.40.50.300">
    <property type="entry name" value="P-loop containing nucleotide triphosphate hydrolases"/>
    <property type="match status" value="2"/>
</dbReference>
<evidence type="ECO:0000259" key="2">
    <source>
        <dbReference type="Pfam" id="PF01926"/>
    </source>
</evidence>
<name>A0ABM5G8G0_9SAUR</name>
<protein>
    <submittedName>
        <fullName evidence="4">Uncharacterized protein isoform X4</fullName>
    </submittedName>
</protein>
<evidence type="ECO:0000256" key="1">
    <source>
        <dbReference type="SAM" id="MobiDB-lite"/>
    </source>
</evidence>
<sequence>MGGFLAKESPASQEETSKGAHRMLVEPWRTTDWTPQGRKRLMDEIAAYNPPLNSVEKIRVLLVGQVGAGKSSFFNSVNSVFRNHVRSQAMVGVHDTSVTWKYRTYPVRLGSKNKTLPITFCDTMGLEEREFASLKIDDVINILKGHVPDWYQFNPHAAMQPDTPGYIVSPSLKDKIHCVVFVIDGSKLEILSEKVEQKLKTLRQKAKELDVPQIILLTKVDEICSPLKENISDVYRSRAILEQAMRNSSRRKSPHSETSKGADCMLEKPWRLIDQPSGGRKQLMDEIAEFKPPLNSVQKIRVLFVGQIGAGKSSFFNSVDSVFCGHVINNAPAGADGKSVTKKYRTYEVKNRSTGKPLPILFCDTMGLEERELASLRTDDVISILKGHIPDGYQFNPIAAMQPNTPGYIKSPSLKEEIHCVVFVVDGSNIEILPEKMETKLKEIREKANEFELPQLVLLTKVDEISSFLKEDVSDVYKSQAVKQKMETASGKLGIPLSQIVPVKDYCSEVELKDDVDILILLALRQIVRFAQRYLENFSSNQSAVVEP</sequence>
<evidence type="ECO:0000313" key="4">
    <source>
        <dbReference type="RefSeq" id="XP_072853942.1"/>
    </source>
</evidence>
<dbReference type="InterPro" id="IPR006073">
    <property type="entry name" value="GTP-bd"/>
</dbReference>
<reference evidence="4" key="1">
    <citation type="submission" date="2025-08" db="UniProtKB">
        <authorList>
            <consortium name="RefSeq"/>
        </authorList>
    </citation>
    <scope>IDENTIFICATION</scope>
</reference>
<gene>
    <name evidence="4" type="primary">LOC110089470</name>
</gene>